<dbReference type="GO" id="GO:0030154">
    <property type="term" value="P:cell differentiation"/>
    <property type="evidence" value="ECO:0007669"/>
    <property type="project" value="TreeGrafter"/>
</dbReference>
<feature type="compositionally biased region" description="Acidic residues" evidence="7">
    <location>
        <begin position="310"/>
        <end position="322"/>
    </location>
</feature>
<dbReference type="GO" id="GO:0005634">
    <property type="term" value="C:nucleus"/>
    <property type="evidence" value="ECO:0007669"/>
    <property type="project" value="UniProtKB-SubCell"/>
</dbReference>
<dbReference type="CDD" id="cd00086">
    <property type="entry name" value="homeodomain"/>
    <property type="match status" value="1"/>
</dbReference>
<dbReference type="SUPFAM" id="SSF46689">
    <property type="entry name" value="Homeodomain-like"/>
    <property type="match status" value="1"/>
</dbReference>
<feature type="compositionally biased region" description="Polar residues" evidence="7">
    <location>
        <begin position="368"/>
        <end position="381"/>
    </location>
</feature>
<evidence type="ECO:0000256" key="2">
    <source>
        <dbReference type="ARBA" id="ARBA00023125"/>
    </source>
</evidence>
<evidence type="ECO:0000256" key="1">
    <source>
        <dbReference type="ARBA" id="ARBA00004123"/>
    </source>
</evidence>
<dbReference type="PRINTS" id="PR00024">
    <property type="entry name" value="HOMEOBOX"/>
</dbReference>
<evidence type="ECO:0000256" key="6">
    <source>
        <dbReference type="RuleBase" id="RU000682"/>
    </source>
</evidence>
<dbReference type="PROSITE" id="PS50071">
    <property type="entry name" value="HOMEOBOX_2"/>
    <property type="match status" value="1"/>
</dbReference>
<feature type="compositionally biased region" description="Low complexity" evidence="7">
    <location>
        <begin position="323"/>
        <end position="357"/>
    </location>
</feature>
<sequence>MDIRATDRLVYFLYISTYESLPGRKDHALPCTNLDCKYRTGGDPNVRDIRLGAVSPCNSHLSDCSSALETTQNLTACSLNKLDDSSSPEGLECKNDKRKKSLGEVTKSSSGDECPVKKKKARTTFTGRQIFELEKQFEQKKYLSSSERAEMATLLNVTETQVKIWFQNRRTKWKKQENISNAEAAEHKNALASQQQQQQQHHLKQPRSPILLRRSVSPPLDVVHTHSAPSTPNPNIHHDDEEEEQEHEQRQEEQEELEVQETQEEEEEGEQGEQRYQDRKQQQQQRQSPHHQEREGERIGKEGENKEEGGVVEEEEDEEVDVDGQIPPSPNLQQQQQHHPTQQQQQQQQPSPQANLPHNSKDLINNRVCCNSDSGENSRSPSRSERQQLSPGEVVDYQNVYSPDGNNSMPVVNERTNSTTSRRDRYSINYQEETMIERPCRTMSHNVDLHSG</sequence>
<feature type="domain" description="Homeobox" evidence="8">
    <location>
        <begin position="116"/>
        <end position="176"/>
    </location>
</feature>
<dbReference type="InterPro" id="IPR017970">
    <property type="entry name" value="Homeobox_CS"/>
</dbReference>
<evidence type="ECO:0000313" key="9">
    <source>
        <dbReference type="EMBL" id="CAI9736394.1"/>
    </source>
</evidence>
<dbReference type="Proteomes" id="UP001162480">
    <property type="component" value="Chromosome 18"/>
</dbReference>
<feature type="region of interest" description="Disordered" evidence="7">
    <location>
        <begin position="186"/>
        <end position="209"/>
    </location>
</feature>
<keyword evidence="2 5" id="KW-0238">DNA-binding</keyword>
<dbReference type="GO" id="GO:0000981">
    <property type="term" value="F:DNA-binding transcription factor activity, RNA polymerase II-specific"/>
    <property type="evidence" value="ECO:0007669"/>
    <property type="project" value="InterPro"/>
</dbReference>
<evidence type="ECO:0000259" key="8">
    <source>
        <dbReference type="PROSITE" id="PS50071"/>
    </source>
</evidence>
<keyword evidence="4 5" id="KW-0539">Nucleus</keyword>
<feature type="region of interest" description="Disordered" evidence="7">
    <location>
        <begin position="221"/>
        <end position="424"/>
    </location>
</feature>
<evidence type="ECO:0000256" key="7">
    <source>
        <dbReference type="SAM" id="MobiDB-lite"/>
    </source>
</evidence>
<dbReference type="SMART" id="SM00389">
    <property type="entry name" value="HOX"/>
    <property type="match status" value="1"/>
</dbReference>
<accession>A0AA36BLV3</accession>
<feature type="DNA-binding region" description="Homeobox" evidence="5">
    <location>
        <begin position="118"/>
        <end position="177"/>
    </location>
</feature>
<comment type="subcellular location">
    <subcellularLocation>
        <location evidence="1 5 6">Nucleus</location>
    </subcellularLocation>
</comment>
<evidence type="ECO:0000256" key="5">
    <source>
        <dbReference type="PROSITE-ProRule" id="PRU00108"/>
    </source>
</evidence>
<reference evidence="9" key="1">
    <citation type="submission" date="2023-08" db="EMBL/GenBank/DDBJ databases">
        <authorList>
            <person name="Alioto T."/>
            <person name="Alioto T."/>
            <person name="Gomez Garrido J."/>
        </authorList>
    </citation>
    <scope>NUCLEOTIDE SEQUENCE</scope>
</reference>
<dbReference type="AlphaFoldDB" id="A0AA36BLV3"/>
<gene>
    <name evidence="9" type="ORF">OCTVUL_1B026775</name>
</gene>
<dbReference type="InterPro" id="IPR050394">
    <property type="entry name" value="Homeobox_NK-like"/>
</dbReference>
<dbReference type="Pfam" id="PF00046">
    <property type="entry name" value="Homeodomain"/>
    <property type="match status" value="1"/>
</dbReference>
<name>A0AA36BLV3_OCTVU</name>
<proteinExistence type="predicted"/>
<dbReference type="EMBL" id="OX597831">
    <property type="protein sequence ID" value="CAI9736394.1"/>
    <property type="molecule type" value="Genomic_DNA"/>
</dbReference>
<keyword evidence="10" id="KW-1185">Reference proteome</keyword>
<dbReference type="PROSITE" id="PS00027">
    <property type="entry name" value="HOMEOBOX_1"/>
    <property type="match status" value="1"/>
</dbReference>
<organism evidence="9 10">
    <name type="scientific">Octopus vulgaris</name>
    <name type="common">Common octopus</name>
    <dbReference type="NCBI Taxonomy" id="6645"/>
    <lineage>
        <taxon>Eukaryota</taxon>
        <taxon>Metazoa</taxon>
        <taxon>Spiralia</taxon>
        <taxon>Lophotrochozoa</taxon>
        <taxon>Mollusca</taxon>
        <taxon>Cephalopoda</taxon>
        <taxon>Coleoidea</taxon>
        <taxon>Octopodiformes</taxon>
        <taxon>Octopoda</taxon>
        <taxon>Incirrata</taxon>
        <taxon>Octopodidae</taxon>
        <taxon>Octopus</taxon>
    </lineage>
</organism>
<dbReference type="PANTHER" id="PTHR24340">
    <property type="entry name" value="HOMEOBOX PROTEIN NKX"/>
    <property type="match status" value="1"/>
</dbReference>
<keyword evidence="3 5" id="KW-0371">Homeobox</keyword>
<feature type="compositionally biased region" description="Acidic residues" evidence="7">
    <location>
        <begin position="253"/>
        <end position="271"/>
    </location>
</feature>
<dbReference type="Gene3D" id="1.10.10.60">
    <property type="entry name" value="Homeodomain-like"/>
    <property type="match status" value="1"/>
</dbReference>
<dbReference type="InterPro" id="IPR009057">
    <property type="entry name" value="Homeodomain-like_sf"/>
</dbReference>
<evidence type="ECO:0000256" key="4">
    <source>
        <dbReference type="ARBA" id="ARBA00023242"/>
    </source>
</evidence>
<protein>
    <submittedName>
        <fullName evidence="9">Bromodomain-containing DDB_G0280777-like</fullName>
    </submittedName>
</protein>
<evidence type="ECO:0000313" key="10">
    <source>
        <dbReference type="Proteomes" id="UP001162480"/>
    </source>
</evidence>
<dbReference type="PANTHER" id="PTHR24340:SF70">
    <property type="entry name" value="NK7.1, ISOFORM A"/>
    <property type="match status" value="1"/>
</dbReference>
<dbReference type="InterPro" id="IPR020479">
    <property type="entry name" value="HD_metazoa"/>
</dbReference>
<feature type="compositionally biased region" description="Basic and acidic residues" evidence="7">
    <location>
        <begin position="290"/>
        <end position="309"/>
    </location>
</feature>
<feature type="compositionally biased region" description="Basic and acidic residues" evidence="7">
    <location>
        <begin position="272"/>
        <end position="281"/>
    </location>
</feature>
<dbReference type="InterPro" id="IPR001356">
    <property type="entry name" value="HD"/>
</dbReference>
<dbReference type="GO" id="GO:0000978">
    <property type="term" value="F:RNA polymerase II cis-regulatory region sequence-specific DNA binding"/>
    <property type="evidence" value="ECO:0007669"/>
    <property type="project" value="TreeGrafter"/>
</dbReference>
<evidence type="ECO:0000256" key="3">
    <source>
        <dbReference type="ARBA" id="ARBA00023155"/>
    </source>
</evidence>
<feature type="compositionally biased region" description="Polar residues" evidence="7">
    <location>
        <begin position="399"/>
        <end position="420"/>
    </location>
</feature>